<name>A0A016WB34_9BILA</name>
<evidence type="ECO:0000256" key="1">
    <source>
        <dbReference type="SAM" id="SignalP"/>
    </source>
</evidence>
<organism evidence="2 3">
    <name type="scientific">Ancylostoma ceylanicum</name>
    <dbReference type="NCBI Taxonomy" id="53326"/>
    <lineage>
        <taxon>Eukaryota</taxon>
        <taxon>Metazoa</taxon>
        <taxon>Ecdysozoa</taxon>
        <taxon>Nematoda</taxon>
        <taxon>Chromadorea</taxon>
        <taxon>Rhabditida</taxon>
        <taxon>Rhabditina</taxon>
        <taxon>Rhabditomorpha</taxon>
        <taxon>Strongyloidea</taxon>
        <taxon>Ancylostomatidae</taxon>
        <taxon>Ancylostomatinae</taxon>
        <taxon>Ancylostoma</taxon>
    </lineage>
</organism>
<dbReference type="EMBL" id="JARK01000492">
    <property type="protein sequence ID" value="EYC36482.1"/>
    <property type="molecule type" value="Genomic_DNA"/>
</dbReference>
<keyword evidence="3" id="KW-1185">Reference proteome</keyword>
<proteinExistence type="predicted"/>
<evidence type="ECO:0000313" key="3">
    <source>
        <dbReference type="Proteomes" id="UP000024635"/>
    </source>
</evidence>
<feature type="signal peptide" evidence="1">
    <location>
        <begin position="1"/>
        <end position="18"/>
    </location>
</feature>
<keyword evidence="1" id="KW-0732">Signal</keyword>
<dbReference type="Proteomes" id="UP000024635">
    <property type="component" value="Unassembled WGS sequence"/>
</dbReference>
<sequence>MRFLLLLVYFAALHLATSQDYYGVHVGKLRNASYALEGDVYLVNSTHLQIVDFTIKRLVDRTKLSFVFQNSKAQKRPAGVFEYRISNAGDWLRIYEKELRDGVNNKRLIVQIPGAASDWEVFGVWSDTELITLTIVNLLGYAFMNSNPDYLPYP</sequence>
<gene>
    <name evidence="2" type="primary">Acey_s0892.g2897</name>
    <name evidence="2" type="ORF">Y032_0892g2897</name>
</gene>
<accession>A0A016WB34</accession>
<feature type="chain" id="PRO_5001490437" evidence="1">
    <location>
        <begin position="19"/>
        <end position="154"/>
    </location>
</feature>
<dbReference type="OrthoDB" id="5840405at2759"/>
<protein>
    <submittedName>
        <fullName evidence="2">Uncharacterized protein</fullName>
    </submittedName>
</protein>
<evidence type="ECO:0000313" key="2">
    <source>
        <dbReference type="EMBL" id="EYC36482.1"/>
    </source>
</evidence>
<reference evidence="3" key="1">
    <citation type="journal article" date="2015" name="Nat. Genet.">
        <title>The genome and transcriptome of the zoonotic hookworm Ancylostoma ceylanicum identify infection-specific gene families.</title>
        <authorList>
            <person name="Schwarz E.M."/>
            <person name="Hu Y."/>
            <person name="Antoshechkin I."/>
            <person name="Miller M.M."/>
            <person name="Sternberg P.W."/>
            <person name="Aroian R.V."/>
        </authorList>
    </citation>
    <scope>NUCLEOTIDE SEQUENCE</scope>
    <source>
        <strain evidence="3">HY135</strain>
    </source>
</reference>
<comment type="caution">
    <text evidence="2">The sequence shown here is derived from an EMBL/GenBank/DDBJ whole genome shotgun (WGS) entry which is preliminary data.</text>
</comment>
<dbReference type="AlphaFoldDB" id="A0A016WB34"/>